<comment type="caution">
    <text evidence="2">The sequence shown here is derived from an EMBL/GenBank/DDBJ whole genome shotgun (WGS) entry which is preliminary data.</text>
</comment>
<reference evidence="2 3" key="1">
    <citation type="submission" date="2018-04" db="EMBL/GenBank/DDBJ databases">
        <title>Draft Genome Sequence of Phosphate-Solubilizing Chryseobacterium sp. ISE14 that is a Biocontrol and Plant Growth-Promoting Rhizobacterium Isolated from Cucumber.</title>
        <authorList>
            <person name="Jeong J.-J."/>
            <person name="Sang M.K."/>
            <person name="Choi I.-G."/>
            <person name="Kim K.D."/>
        </authorList>
    </citation>
    <scope>NUCLEOTIDE SEQUENCE [LARGE SCALE GENOMIC DNA]</scope>
    <source>
        <strain evidence="2 3">ISE14</strain>
    </source>
</reference>
<protein>
    <submittedName>
        <fullName evidence="2">Alpha/beta hydrolase</fullName>
    </submittedName>
</protein>
<proteinExistence type="predicted"/>
<dbReference type="SUPFAM" id="SSF53474">
    <property type="entry name" value="alpha/beta-Hydrolases"/>
    <property type="match status" value="1"/>
</dbReference>
<keyword evidence="3" id="KW-1185">Reference proteome</keyword>
<dbReference type="InterPro" id="IPR050266">
    <property type="entry name" value="AB_hydrolase_sf"/>
</dbReference>
<dbReference type="GO" id="GO:0047372">
    <property type="term" value="F:monoacylglycerol lipase activity"/>
    <property type="evidence" value="ECO:0007669"/>
    <property type="project" value="TreeGrafter"/>
</dbReference>
<dbReference type="InterPro" id="IPR000073">
    <property type="entry name" value="AB_hydrolase_1"/>
</dbReference>
<name>A0A316XG22_9FLAO</name>
<dbReference type="OrthoDB" id="9773293at2"/>
<evidence type="ECO:0000259" key="1">
    <source>
        <dbReference type="Pfam" id="PF00561"/>
    </source>
</evidence>
<feature type="domain" description="AB hydrolase-1" evidence="1">
    <location>
        <begin position="39"/>
        <end position="262"/>
    </location>
</feature>
<dbReference type="AlphaFoldDB" id="A0A316XG22"/>
<evidence type="ECO:0000313" key="3">
    <source>
        <dbReference type="Proteomes" id="UP000236594"/>
    </source>
</evidence>
<dbReference type="GO" id="GO:0016020">
    <property type="term" value="C:membrane"/>
    <property type="evidence" value="ECO:0007669"/>
    <property type="project" value="TreeGrafter"/>
</dbReference>
<organism evidence="2 3">
    <name type="scientific">Chryseobacterium phosphatilyticum</name>
    <dbReference type="NCBI Taxonomy" id="475075"/>
    <lineage>
        <taxon>Bacteria</taxon>
        <taxon>Pseudomonadati</taxon>
        <taxon>Bacteroidota</taxon>
        <taxon>Flavobacteriia</taxon>
        <taxon>Flavobacteriales</taxon>
        <taxon>Weeksellaceae</taxon>
        <taxon>Chryseobacterium group</taxon>
        <taxon>Chryseobacterium</taxon>
    </lineage>
</organism>
<sequence length="283" mass="32016">MKIRALNAETQYAEINNNTIAYRQFGNGTPLFFVNRFRGVMDTWDPLFLDALAKKNTIILFDYPGIGNSEGTLPLGILEVANTVPALADYLGIDTFNVLGWSYGGLVAQVVTFQHQDRVLNTVLIGTNPPGENAIPIEPVFFEYALKPENDLEDEYYLFFEPVSEKSRSAAKESHDRIAQRLDRSLIPSTQDVFQRYFAGSGTMKEDKLNFREGYKTLKSPVLVISGDHDISFATENWFPLLKNAPTMQHIILNDAGHGPQHQYPELTAGYINLFLREYNFCF</sequence>
<dbReference type="PANTHER" id="PTHR43798:SF5">
    <property type="entry name" value="MONOACYLGLYCEROL LIPASE ABHD6"/>
    <property type="match status" value="1"/>
</dbReference>
<evidence type="ECO:0000313" key="2">
    <source>
        <dbReference type="EMBL" id="PWN72129.1"/>
    </source>
</evidence>
<dbReference type="EMBL" id="PPED02000001">
    <property type="protein sequence ID" value="PWN72129.1"/>
    <property type="molecule type" value="Genomic_DNA"/>
</dbReference>
<dbReference type="Pfam" id="PF00561">
    <property type="entry name" value="Abhydrolase_1"/>
    <property type="match status" value="1"/>
</dbReference>
<dbReference type="InterPro" id="IPR029058">
    <property type="entry name" value="AB_hydrolase_fold"/>
</dbReference>
<dbReference type="PANTHER" id="PTHR43798">
    <property type="entry name" value="MONOACYLGLYCEROL LIPASE"/>
    <property type="match status" value="1"/>
</dbReference>
<accession>A0A316XG22</accession>
<gene>
    <name evidence="2" type="ORF">C1631_005880</name>
</gene>
<dbReference type="Gene3D" id="3.40.50.1820">
    <property type="entry name" value="alpha/beta hydrolase"/>
    <property type="match status" value="1"/>
</dbReference>
<dbReference type="Proteomes" id="UP000236594">
    <property type="component" value="Unassembled WGS sequence"/>
</dbReference>
<keyword evidence="2" id="KW-0378">Hydrolase</keyword>
<dbReference type="RefSeq" id="WP_109711048.1">
    <property type="nucleotide sequence ID" value="NZ_PPED02000001.1"/>
</dbReference>
<dbReference type="GO" id="GO:0046464">
    <property type="term" value="P:acylglycerol catabolic process"/>
    <property type="evidence" value="ECO:0007669"/>
    <property type="project" value="TreeGrafter"/>
</dbReference>